<dbReference type="Gene3D" id="3.65.10.20">
    <property type="entry name" value="RNA 3'-terminal phosphate cyclase domain"/>
    <property type="match status" value="1"/>
</dbReference>
<dbReference type="InterPro" id="IPR013792">
    <property type="entry name" value="RNA3'P_cycl/enolpyr_Trfase_a/b"/>
</dbReference>
<dbReference type="PANTHER" id="PTHR11096:SF0">
    <property type="entry name" value="RNA 3'-TERMINAL PHOSPHATE CYCLASE"/>
    <property type="match status" value="1"/>
</dbReference>
<feature type="active site" description="Tele-AMP-histidine intermediate" evidence="5">
    <location>
        <position position="307"/>
    </location>
</feature>
<dbReference type="GO" id="GO:0005524">
    <property type="term" value="F:ATP binding"/>
    <property type="evidence" value="ECO:0007669"/>
    <property type="project" value="UniProtKB-KW"/>
</dbReference>
<evidence type="ECO:0000259" key="7">
    <source>
        <dbReference type="Pfam" id="PF01137"/>
    </source>
</evidence>
<dbReference type="Pfam" id="PF05189">
    <property type="entry name" value="RTC_insert"/>
    <property type="match status" value="1"/>
</dbReference>
<dbReference type="InterPro" id="IPR036553">
    <property type="entry name" value="RPTC_insert"/>
</dbReference>
<gene>
    <name evidence="5 9" type="primary">rtcA</name>
    <name evidence="9" type="ORF">ENI35_06225</name>
</gene>
<feature type="domain" description="RNA 3'-terminal phosphate cyclase insert" evidence="8">
    <location>
        <begin position="186"/>
        <end position="272"/>
    </location>
</feature>
<comment type="caution">
    <text evidence="9">The sequence shown here is derived from an EMBL/GenBank/DDBJ whole genome shotgun (WGS) entry which is preliminary data.</text>
</comment>
<dbReference type="HAMAP" id="MF_00200">
    <property type="entry name" value="RTC"/>
    <property type="match status" value="1"/>
</dbReference>
<dbReference type="SUPFAM" id="SSF55205">
    <property type="entry name" value="EPT/RTPC-like"/>
    <property type="match status" value="1"/>
</dbReference>
<feature type="binding site" evidence="5">
    <location>
        <begin position="282"/>
        <end position="286"/>
    </location>
    <ligand>
        <name>ATP</name>
        <dbReference type="ChEBI" id="CHEBI:30616"/>
    </ligand>
</feature>
<feature type="domain" description="RNA 3'-terminal phosphate cyclase" evidence="7">
    <location>
        <begin position="9"/>
        <end position="324"/>
    </location>
</feature>
<comment type="function">
    <text evidence="5">Catalyzes the conversion of 3'-phosphate to a 2',3'-cyclic phosphodiester at the end of RNA. The mechanism of action of the enzyme occurs in 3 steps: (A) adenylation of the enzyme by ATP; (B) transfer of adenylate to an RNA-N3'P to produce RNA-N3'PP5'A; (C) and attack of the adjacent 2'-hydroxyl on the 3'-phosphorus in the diester linkage to produce the cyclic end product. The biological role of this enzyme is unknown but it is likely to function in some aspects of cellular RNA processing.</text>
</comment>
<dbReference type="PANTHER" id="PTHR11096">
    <property type="entry name" value="RNA 3' TERMINAL PHOSPHATE CYCLASE"/>
    <property type="match status" value="1"/>
</dbReference>
<comment type="catalytic activity">
    <reaction evidence="4 5">
        <text>a 3'-end 3'-phospho-ribonucleotide-RNA + ATP = a 3'-end 2',3'-cyclophospho-ribonucleotide-RNA + AMP + diphosphate</text>
        <dbReference type="Rhea" id="RHEA:23976"/>
        <dbReference type="Rhea" id="RHEA-COMP:10463"/>
        <dbReference type="Rhea" id="RHEA-COMP:10464"/>
        <dbReference type="ChEBI" id="CHEBI:30616"/>
        <dbReference type="ChEBI" id="CHEBI:33019"/>
        <dbReference type="ChEBI" id="CHEBI:83062"/>
        <dbReference type="ChEBI" id="CHEBI:83064"/>
        <dbReference type="ChEBI" id="CHEBI:456215"/>
        <dbReference type="EC" id="6.5.1.4"/>
    </reaction>
</comment>
<evidence type="ECO:0000256" key="3">
    <source>
        <dbReference type="ARBA" id="ARBA00022741"/>
    </source>
</evidence>
<dbReference type="PIRSF" id="PIRSF005378">
    <property type="entry name" value="RNA3'_term_phos_cycl_euk"/>
    <property type="match status" value="1"/>
</dbReference>
<feature type="binding site" evidence="5">
    <location>
        <position position="100"/>
    </location>
    <ligand>
        <name>ATP</name>
        <dbReference type="ChEBI" id="CHEBI:30616"/>
    </ligand>
</feature>
<evidence type="ECO:0000256" key="6">
    <source>
        <dbReference type="NCBIfam" id="TIGR03399"/>
    </source>
</evidence>
<dbReference type="EMBL" id="DRIH01000220">
    <property type="protein sequence ID" value="HEC68386.1"/>
    <property type="molecule type" value="Genomic_DNA"/>
</dbReference>
<keyword evidence="5" id="KW-0067">ATP-binding</keyword>
<comment type="subcellular location">
    <subcellularLocation>
        <location evidence="5">Cytoplasm</location>
    </subcellularLocation>
</comment>
<evidence type="ECO:0000256" key="4">
    <source>
        <dbReference type="ARBA" id="ARBA00024481"/>
    </source>
</evidence>
<evidence type="ECO:0000256" key="2">
    <source>
        <dbReference type="ARBA" id="ARBA00022598"/>
    </source>
</evidence>
<comment type="similarity">
    <text evidence="1 5">Belongs to the RNA 3'-terminal cyclase family. Type 1 subfamily.</text>
</comment>
<evidence type="ECO:0000313" key="9">
    <source>
        <dbReference type="EMBL" id="HEC68386.1"/>
    </source>
</evidence>
<dbReference type="AlphaFoldDB" id="A0A7C1VXI8"/>
<dbReference type="InterPro" id="IPR013791">
    <property type="entry name" value="RNA3'-term_phos_cycl_insert"/>
</dbReference>
<dbReference type="InterPro" id="IPR023797">
    <property type="entry name" value="RNA3'_phos_cyclase_dom"/>
</dbReference>
<dbReference type="InterPro" id="IPR017770">
    <property type="entry name" value="RNA3'_term_phos_cyc_type_1"/>
</dbReference>
<dbReference type="Pfam" id="PF01137">
    <property type="entry name" value="RTC"/>
    <property type="match status" value="1"/>
</dbReference>
<evidence type="ECO:0000259" key="8">
    <source>
        <dbReference type="Pfam" id="PF05189"/>
    </source>
</evidence>
<name>A0A7C1VXI8_DESA2</name>
<keyword evidence="2 5" id="KW-0436">Ligase</keyword>
<dbReference type="NCBIfam" id="TIGR03399">
    <property type="entry name" value="RNA_3prim_cycl"/>
    <property type="match status" value="1"/>
</dbReference>
<keyword evidence="5" id="KW-0963">Cytoplasm</keyword>
<dbReference type="Gene3D" id="3.30.360.20">
    <property type="entry name" value="RNA 3'-terminal phosphate cyclase, insert domain"/>
    <property type="match status" value="1"/>
</dbReference>
<organism evidence="9">
    <name type="scientific">Desulfofervidus auxilii</name>
    <dbReference type="NCBI Taxonomy" id="1621989"/>
    <lineage>
        <taxon>Bacteria</taxon>
        <taxon>Pseudomonadati</taxon>
        <taxon>Thermodesulfobacteriota</taxon>
        <taxon>Candidatus Desulfofervidia</taxon>
        <taxon>Candidatus Desulfofervidales</taxon>
        <taxon>Candidatus Desulfofervidaceae</taxon>
        <taxon>Candidatus Desulfofervidus</taxon>
    </lineage>
</organism>
<evidence type="ECO:0000256" key="5">
    <source>
        <dbReference type="HAMAP-Rule" id="MF_00200"/>
    </source>
</evidence>
<reference evidence="9" key="1">
    <citation type="journal article" date="2020" name="mSystems">
        <title>Genome- and Community-Level Interaction Insights into Carbon Utilization and Element Cycling Functions of Hydrothermarchaeota in Hydrothermal Sediment.</title>
        <authorList>
            <person name="Zhou Z."/>
            <person name="Liu Y."/>
            <person name="Xu W."/>
            <person name="Pan J."/>
            <person name="Luo Z.H."/>
            <person name="Li M."/>
        </authorList>
    </citation>
    <scope>NUCLEOTIDE SEQUENCE [LARGE SCALE GENOMIC DNA]</scope>
    <source>
        <strain evidence="9">HyVt-389</strain>
    </source>
</reference>
<dbReference type="InterPro" id="IPR000228">
    <property type="entry name" value="RNA3'_term_phos_cyc"/>
</dbReference>
<dbReference type="GO" id="GO:0005737">
    <property type="term" value="C:cytoplasm"/>
    <property type="evidence" value="ECO:0007669"/>
    <property type="project" value="UniProtKB-SubCell"/>
</dbReference>
<evidence type="ECO:0000256" key="1">
    <source>
        <dbReference type="ARBA" id="ARBA00009206"/>
    </source>
</evidence>
<keyword evidence="3 5" id="KW-0547">Nucleotide-binding</keyword>
<dbReference type="Proteomes" id="UP000885738">
    <property type="component" value="Unassembled WGS sequence"/>
</dbReference>
<accession>A0A7C1VXI8</accession>
<proteinExistence type="inferred from homology"/>
<dbReference type="NCBIfam" id="NF003246">
    <property type="entry name" value="PRK04204.1-2"/>
    <property type="match status" value="1"/>
</dbReference>
<dbReference type="EC" id="6.5.1.4" evidence="5 6"/>
<dbReference type="GO" id="GO:0003963">
    <property type="term" value="F:RNA-3'-phosphate cyclase activity"/>
    <property type="evidence" value="ECO:0007669"/>
    <property type="project" value="UniProtKB-UniRule"/>
</dbReference>
<dbReference type="SUPFAM" id="SSF52913">
    <property type="entry name" value="RNA 3'-terminal phosphate cyclase, RPTC, insert domain"/>
    <property type="match status" value="1"/>
</dbReference>
<protein>
    <recommendedName>
        <fullName evidence="5 6">RNA 3'-terminal phosphate cyclase</fullName>
        <shortName evidence="5">RNA cyclase</shortName>
        <shortName evidence="5">RNA-3'-phosphate cyclase</shortName>
        <ecNumber evidence="5 6">6.5.1.4</ecNumber>
    </recommendedName>
</protein>
<sequence>MIKIDGSFGEGGGQILRTSLGLAALLQKPVHIFNIRAKRTKPGLRPQHLACVKAIQKITKAEIKGAEIGSKELVFIPEGIYPGEYVFDIGTAGSTSLVFQSMLLPLMIAQDCSLIRIKGGTHVPWSPPFHYLRYVFAPTLADLGVKIKLNINKWGFYPEGGGEIEGKIYPSQTLKAKNWLKPPVFSQLKAISACLNLAEHIKKRQANTLINQLEKIGLKAELREEEAKGRGKGSFLFLWIDEHIKAGFSALGARGKAAEKVAEEVFNNFLSYYKKKVTLDPHLSDQIVPYLSLAPGKSEFTTIVSSHLLTNIWVINQFLKRKITCSGKIGQVGKVEIV</sequence>
<dbReference type="InterPro" id="IPR037136">
    <property type="entry name" value="RNA3'_phos_cyclase_dom_sf"/>
</dbReference>
<dbReference type="GO" id="GO:0006396">
    <property type="term" value="P:RNA processing"/>
    <property type="evidence" value="ECO:0007669"/>
    <property type="project" value="UniProtKB-UniRule"/>
</dbReference>